<dbReference type="AlphaFoldDB" id="A0A166Q073"/>
<comment type="similarity">
    <text evidence="2">Belongs to the ribonucleoside diphosphate reductase small chain family.</text>
</comment>
<dbReference type="STRING" id="708197.A0A166Q073"/>
<dbReference type="InterPro" id="IPR033909">
    <property type="entry name" value="RNR_small"/>
</dbReference>
<dbReference type="GO" id="GO:0004748">
    <property type="term" value="F:ribonucleoside-diphosphate reductase activity, thioredoxin disulfide as acceptor"/>
    <property type="evidence" value="ECO:0007669"/>
    <property type="project" value="UniProtKB-EC"/>
</dbReference>
<feature type="non-terminal residue" evidence="9">
    <location>
        <position position="1"/>
    </location>
</feature>
<dbReference type="PROSITE" id="PS00368">
    <property type="entry name" value="RIBORED_SMALL"/>
    <property type="match status" value="1"/>
</dbReference>
<dbReference type="EC" id="1.17.4.1" evidence="3"/>
<sequence>LFSHLLFTLNQKTTTTVPRPRQTLNPQSIPHKSLLLLSICSFCLLPSPLRTLPTMSVEVTPSKQAAAALDSFKMESPVKKLSFNAADKENQPLASDVATATENIDAQTKPTQEIAKQQAKPAEQELDEPLLQENGQRFVLFPIKYHEIWQMYKKAEASFWTAEEIDLSKDLHDWNNKINEDEKYFISHILAFFAASDGIVNENLVERFSGEVQVPEARCFYGFQIMMENIHSETYSLLIDTYIKEPAQRTYLFNAIDTIPCIRKKADWALKWISDEKSSFAQRLVAFAAVEGIFFSGAFASIFWLKKRGLMPGLTFSNELISRDEGLHTDFACLLYSHLKNRPSKQVIEDIIVDAVKIEQEFLTEALPCALLGMNSNLMKQYIEFVADRLLVALGNDKVYKSSNPFDFMENISLGGKTNFFEKRVADYQKAGVMNSTKKAQDEPTEGKGENGGDFVFDEDF</sequence>
<evidence type="ECO:0000256" key="2">
    <source>
        <dbReference type="ARBA" id="ARBA00009303"/>
    </source>
</evidence>
<comment type="cofactor">
    <cofactor evidence="1">
        <name>Fe cation</name>
        <dbReference type="ChEBI" id="CHEBI:24875"/>
    </cofactor>
</comment>
<dbReference type="Proteomes" id="UP000076552">
    <property type="component" value="Unassembled WGS sequence"/>
</dbReference>
<feature type="compositionally biased region" description="Basic and acidic residues" evidence="8">
    <location>
        <begin position="439"/>
        <end position="451"/>
    </location>
</feature>
<evidence type="ECO:0000313" key="10">
    <source>
        <dbReference type="Proteomes" id="UP000076552"/>
    </source>
</evidence>
<dbReference type="FunFam" id="1.10.620.20:FF:000004">
    <property type="entry name" value="Ribonucleoside-diphosphate reductase subunit M2 B"/>
    <property type="match status" value="1"/>
</dbReference>
<comment type="caution">
    <text evidence="9">The sequence shown here is derived from an EMBL/GenBank/DDBJ whole genome shotgun (WGS) entry which is preliminary data.</text>
</comment>
<evidence type="ECO:0000256" key="6">
    <source>
        <dbReference type="ARBA" id="ARBA00023004"/>
    </source>
</evidence>
<evidence type="ECO:0000256" key="8">
    <source>
        <dbReference type="SAM" id="MobiDB-lite"/>
    </source>
</evidence>
<evidence type="ECO:0000313" key="9">
    <source>
        <dbReference type="EMBL" id="KZL67371.1"/>
    </source>
</evidence>
<keyword evidence="10" id="KW-1185">Reference proteome</keyword>
<evidence type="ECO:0000256" key="5">
    <source>
        <dbReference type="ARBA" id="ARBA00023002"/>
    </source>
</evidence>
<dbReference type="GO" id="GO:0046872">
    <property type="term" value="F:metal ion binding"/>
    <property type="evidence" value="ECO:0007669"/>
    <property type="project" value="UniProtKB-KW"/>
</dbReference>
<dbReference type="InterPro" id="IPR012348">
    <property type="entry name" value="RNR-like"/>
</dbReference>
<keyword evidence="4" id="KW-0479">Metal-binding</keyword>
<keyword evidence="6" id="KW-0408">Iron</keyword>
<dbReference type="CDD" id="cd01049">
    <property type="entry name" value="RNRR2"/>
    <property type="match status" value="1"/>
</dbReference>
<reference evidence="9 10" key="1">
    <citation type="submission" date="2015-06" db="EMBL/GenBank/DDBJ databases">
        <title>Survival trade-offs in plant roots during colonization by closely related pathogenic and mutualistic fungi.</title>
        <authorList>
            <person name="Hacquard S."/>
            <person name="Kracher B."/>
            <person name="Hiruma K."/>
            <person name="Weinman A."/>
            <person name="Muench P."/>
            <person name="Garrido Oter R."/>
            <person name="Ver Loren van Themaat E."/>
            <person name="Dallerey J.-F."/>
            <person name="Damm U."/>
            <person name="Henrissat B."/>
            <person name="Lespinet O."/>
            <person name="Thon M."/>
            <person name="Kemen E."/>
            <person name="McHardy A.C."/>
            <person name="Schulze-Lefert P."/>
            <person name="O'Connell R.J."/>
        </authorList>
    </citation>
    <scope>NUCLEOTIDE SEQUENCE [LARGE SCALE GENOMIC DNA]</scope>
    <source>
        <strain evidence="9 10">0861</strain>
    </source>
</reference>
<dbReference type="EMBL" id="LFIV01000146">
    <property type="protein sequence ID" value="KZL67371.1"/>
    <property type="molecule type" value="Genomic_DNA"/>
</dbReference>
<evidence type="ECO:0000256" key="3">
    <source>
        <dbReference type="ARBA" id="ARBA00012274"/>
    </source>
</evidence>
<keyword evidence="5" id="KW-0560">Oxidoreductase</keyword>
<dbReference type="Pfam" id="PF00268">
    <property type="entry name" value="Ribonuc_red_sm"/>
    <property type="match status" value="1"/>
</dbReference>
<dbReference type="PANTHER" id="PTHR23409">
    <property type="entry name" value="RIBONUCLEOSIDE-DIPHOSPHATE REDUCTASE SMALL CHAIN"/>
    <property type="match status" value="1"/>
</dbReference>
<name>A0A166Q073_9PEZI</name>
<evidence type="ECO:0000256" key="1">
    <source>
        <dbReference type="ARBA" id="ARBA00001962"/>
    </source>
</evidence>
<dbReference type="Gene3D" id="1.10.620.20">
    <property type="entry name" value="Ribonucleotide Reductase, subunit A"/>
    <property type="match status" value="1"/>
</dbReference>
<dbReference type="InterPro" id="IPR030475">
    <property type="entry name" value="RNR_small_AS"/>
</dbReference>
<proteinExistence type="inferred from homology"/>
<dbReference type="PANTHER" id="PTHR23409:SF18">
    <property type="entry name" value="RIBONUCLEOSIDE-DIPHOSPHATE REDUCTASE SUBUNIT M2"/>
    <property type="match status" value="1"/>
</dbReference>
<protein>
    <recommendedName>
        <fullName evidence="3">ribonucleoside-diphosphate reductase</fullName>
        <ecNumber evidence="3">1.17.4.1</ecNumber>
    </recommendedName>
</protein>
<dbReference type="SUPFAM" id="SSF47240">
    <property type="entry name" value="Ferritin-like"/>
    <property type="match status" value="1"/>
</dbReference>
<evidence type="ECO:0000256" key="7">
    <source>
        <dbReference type="ARBA" id="ARBA00023116"/>
    </source>
</evidence>
<dbReference type="InterPro" id="IPR000358">
    <property type="entry name" value="RNR_small_fam"/>
</dbReference>
<accession>A0A166Q073</accession>
<keyword evidence="7" id="KW-0215">Deoxyribonucleotide synthesis</keyword>
<evidence type="ECO:0000256" key="4">
    <source>
        <dbReference type="ARBA" id="ARBA00022723"/>
    </source>
</evidence>
<feature type="region of interest" description="Disordered" evidence="8">
    <location>
        <begin position="434"/>
        <end position="461"/>
    </location>
</feature>
<organism evidence="9 10">
    <name type="scientific">Colletotrichum tofieldiae</name>
    <dbReference type="NCBI Taxonomy" id="708197"/>
    <lineage>
        <taxon>Eukaryota</taxon>
        <taxon>Fungi</taxon>
        <taxon>Dikarya</taxon>
        <taxon>Ascomycota</taxon>
        <taxon>Pezizomycotina</taxon>
        <taxon>Sordariomycetes</taxon>
        <taxon>Hypocreomycetidae</taxon>
        <taxon>Glomerellales</taxon>
        <taxon>Glomerellaceae</taxon>
        <taxon>Colletotrichum</taxon>
        <taxon>Colletotrichum spaethianum species complex</taxon>
    </lineage>
</organism>
<gene>
    <name evidence="9" type="ORF">CT0861_09124</name>
</gene>
<dbReference type="GO" id="GO:0009263">
    <property type="term" value="P:deoxyribonucleotide biosynthetic process"/>
    <property type="evidence" value="ECO:0007669"/>
    <property type="project" value="UniProtKB-KW"/>
</dbReference>
<dbReference type="InterPro" id="IPR009078">
    <property type="entry name" value="Ferritin-like_SF"/>
</dbReference>